<protein>
    <submittedName>
        <fullName evidence="5">Glycosyltransferase involved in cell wall biosynthesis</fullName>
    </submittedName>
</protein>
<dbReference type="Proteomes" id="UP001519295">
    <property type="component" value="Unassembled WGS sequence"/>
</dbReference>
<organism evidence="5 6">
    <name type="scientific">Pseudonocardia parietis</name>
    <dbReference type="NCBI Taxonomy" id="570936"/>
    <lineage>
        <taxon>Bacteria</taxon>
        <taxon>Bacillati</taxon>
        <taxon>Actinomycetota</taxon>
        <taxon>Actinomycetes</taxon>
        <taxon>Pseudonocardiales</taxon>
        <taxon>Pseudonocardiaceae</taxon>
        <taxon>Pseudonocardia</taxon>
    </lineage>
</organism>
<evidence type="ECO:0000259" key="3">
    <source>
        <dbReference type="Pfam" id="PF00534"/>
    </source>
</evidence>
<dbReference type="InterPro" id="IPR028098">
    <property type="entry name" value="Glyco_trans_4-like_N"/>
</dbReference>
<evidence type="ECO:0000256" key="2">
    <source>
        <dbReference type="ARBA" id="ARBA00022679"/>
    </source>
</evidence>
<dbReference type="Gene3D" id="3.40.50.2000">
    <property type="entry name" value="Glycogen Phosphorylase B"/>
    <property type="match status" value="2"/>
</dbReference>
<keyword evidence="6" id="KW-1185">Reference proteome</keyword>
<name>A0ABS4VYI4_9PSEU</name>
<evidence type="ECO:0000313" key="6">
    <source>
        <dbReference type="Proteomes" id="UP001519295"/>
    </source>
</evidence>
<dbReference type="Pfam" id="PF13439">
    <property type="entry name" value="Glyco_transf_4"/>
    <property type="match status" value="1"/>
</dbReference>
<dbReference type="SUPFAM" id="SSF53756">
    <property type="entry name" value="UDP-Glycosyltransferase/glycogen phosphorylase"/>
    <property type="match status" value="1"/>
</dbReference>
<comment type="caution">
    <text evidence="5">The sequence shown here is derived from an EMBL/GenBank/DDBJ whole genome shotgun (WGS) entry which is preliminary data.</text>
</comment>
<accession>A0ABS4VYI4</accession>
<proteinExistence type="predicted"/>
<dbReference type="PANTHER" id="PTHR45947">
    <property type="entry name" value="SULFOQUINOVOSYL TRANSFERASE SQD2"/>
    <property type="match status" value="1"/>
</dbReference>
<dbReference type="CDD" id="cd03801">
    <property type="entry name" value="GT4_PimA-like"/>
    <property type="match status" value="1"/>
</dbReference>
<dbReference type="InterPro" id="IPR050194">
    <property type="entry name" value="Glycosyltransferase_grp1"/>
</dbReference>
<dbReference type="PANTHER" id="PTHR45947:SF3">
    <property type="entry name" value="SULFOQUINOVOSYL TRANSFERASE SQD2"/>
    <property type="match status" value="1"/>
</dbReference>
<feature type="domain" description="Glycosyl transferase family 1" evidence="3">
    <location>
        <begin position="184"/>
        <end position="347"/>
    </location>
</feature>
<dbReference type="EMBL" id="JAGINU010000001">
    <property type="protein sequence ID" value="MBP2368974.1"/>
    <property type="molecule type" value="Genomic_DNA"/>
</dbReference>
<feature type="domain" description="Glycosyltransferase subfamily 4-like N-terminal" evidence="4">
    <location>
        <begin position="18"/>
        <end position="177"/>
    </location>
</feature>
<gene>
    <name evidence="5" type="ORF">JOF36_004670</name>
</gene>
<evidence type="ECO:0000256" key="1">
    <source>
        <dbReference type="ARBA" id="ARBA00022676"/>
    </source>
</evidence>
<evidence type="ECO:0000259" key="4">
    <source>
        <dbReference type="Pfam" id="PF13439"/>
    </source>
</evidence>
<evidence type="ECO:0000313" key="5">
    <source>
        <dbReference type="EMBL" id="MBP2368974.1"/>
    </source>
</evidence>
<keyword evidence="1" id="KW-0328">Glycosyltransferase</keyword>
<keyword evidence="2" id="KW-0808">Transferase</keyword>
<dbReference type="RefSeq" id="WP_307862546.1">
    <property type="nucleotide sequence ID" value="NZ_JAGINU010000001.1"/>
</dbReference>
<dbReference type="InterPro" id="IPR001296">
    <property type="entry name" value="Glyco_trans_1"/>
</dbReference>
<reference evidence="5 6" key="1">
    <citation type="submission" date="2021-03" db="EMBL/GenBank/DDBJ databases">
        <title>Sequencing the genomes of 1000 actinobacteria strains.</title>
        <authorList>
            <person name="Klenk H.-P."/>
        </authorList>
    </citation>
    <scope>NUCLEOTIDE SEQUENCE [LARGE SCALE GENOMIC DNA]</scope>
    <source>
        <strain evidence="5 6">DSM 45256</strain>
    </source>
</reference>
<dbReference type="Pfam" id="PF00534">
    <property type="entry name" value="Glycos_transf_1"/>
    <property type="match status" value="1"/>
</dbReference>
<sequence>MTAPAPEPGVAAAPPGRDVHVVVPAGIDDPASPSGGDVYDRRMCAGLAAAGRAVHEHAVPGAWPDPDPAARDRLDTALTAVPDGADVLLDGLVICGAPEVLARHAGRVRAIVLVHLPLGDECGIGAAVAQARRARERAALHLVSAVVTTSPWTARRVVEQHGLPPALVHVVAPGVDPAPSTPPRERGTRLLAVGALTPTKGHDLLVEALARCTELDWTLRLVGPHERDREHAGAVRAAIARHGLGGRVTVTGPLTGPDLDLAYADADLLVLPSRTESYGMVVTEALARAVPVLATAAGGVPDTLGRDRTHGVPGLLVGPGDPEALALGLRTWLTVPDVRGAARSAARGRRTELAGWPEAVRRLERVLA</sequence>